<keyword evidence="3" id="KW-1185">Reference proteome</keyword>
<accession>A0A9D4REV0</accession>
<organism evidence="2 3">
    <name type="scientific">Dreissena polymorpha</name>
    <name type="common">Zebra mussel</name>
    <name type="synonym">Mytilus polymorpha</name>
    <dbReference type="NCBI Taxonomy" id="45954"/>
    <lineage>
        <taxon>Eukaryota</taxon>
        <taxon>Metazoa</taxon>
        <taxon>Spiralia</taxon>
        <taxon>Lophotrochozoa</taxon>
        <taxon>Mollusca</taxon>
        <taxon>Bivalvia</taxon>
        <taxon>Autobranchia</taxon>
        <taxon>Heteroconchia</taxon>
        <taxon>Euheterodonta</taxon>
        <taxon>Imparidentia</taxon>
        <taxon>Neoheterodontei</taxon>
        <taxon>Myida</taxon>
        <taxon>Dreissenoidea</taxon>
        <taxon>Dreissenidae</taxon>
        <taxon>Dreissena</taxon>
    </lineage>
</organism>
<feature type="domain" description="Mab-21-like HhH/H2TH-like" evidence="1">
    <location>
        <begin position="9"/>
        <end position="80"/>
    </location>
</feature>
<dbReference type="Proteomes" id="UP000828390">
    <property type="component" value="Unassembled WGS sequence"/>
</dbReference>
<dbReference type="InterPro" id="IPR046906">
    <property type="entry name" value="Mab-21_HhH/H2TH-like"/>
</dbReference>
<gene>
    <name evidence="2" type="ORF">DPMN_027946</name>
</gene>
<dbReference type="Gene3D" id="1.10.1410.40">
    <property type="match status" value="1"/>
</dbReference>
<comment type="caution">
    <text evidence="2">The sequence shown here is derived from an EMBL/GenBank/DDBJ whole genome shotgun (WGS) entry which is preliminary data.</text>
</comment>
<protein>
    <recommendedName>
        <fullName evidence="1">Mab-21-like HhH/H2TH-like domain-containing protein</fullName>
    </recommendedName>
</protein>
<evidence type="ECO:0000259" key="1">
    <source>
        <dbReference type="Pfam" id="PF20266"/>
    </source>
</evidence>
<name>A0A9D4REV0_DREPO</name>
<dbReference type="Pfam" id="PF20266">
    <property type="entry name" value="Mab-21_C"/>
    <property type="match status" value="1"/>
</dbReference>
<evidence type="ECO:0000313" key="3">
    <source>
        <dbReference type="Proteomes" id="UP000828390"/>
    </source>
</evidence>
<reference evidence="2" key="2">
    <citation type="submission" date="2020-11" db="EMBL/GenBank/DDBJ databases">
        <authorList>
            <person name="McCartney M.A."/>
            <person name="Auch B."/>
            <person name="Kono T."/>
            <person name="Mallez S."/>
            <person name="Becker A."/>
            <person name="Gohl D.M."/>
            <person name="Silverstein K.A.T."/>
            <person name="Koren S."/>
            <person name="Bechman K.B."/>
            <person name="Herman A."/>
            <person name="Abrahante J.E."/>
            <person name="Garbe J."/>
        </authorList>
    </citation>
    <scope>NUCLEOTIDE SEQUENCE</scope>
    <source>
        <strain evidence="2">Duluth1</strain>
        <tissue evidence="2">Whole animal</tissue>
    </source>
</reference>
<dbReference type="EMBL" id="JAIWYP010000002">
    <property type="protein sequence ID" value="KAH3864913.1"/>
    <property type="molecule type" value="Genomic_DNA"/>
</dbReference>
<reference evidence="2" key="1">
    <citation type="journal article" date="2019" name="bioRxiv">
        <title>The Genome of the Zebra Mussel, Dreissena polymorpha: A Resource for Invasive Species Research.</title>
        <authorList>
            <person name="McCartney M.A."/>
            <person name="Auch B."/>
            <person name="Kono T."/>
            <person name="Mallez S."/>
            <person name="Zhang Y."/>
            <person name="Obille A."/>
            <person name="Becker A."/>
            <person name="Abrahante J.E."/>
            <person name="Garbe J."/>
            <person name="Badalamenti J.P."/>
            <person name="Herman A."/>
            <person name="Mangelson H."/>
            <person name="Liachko I."/>
            <person name="Sullivan S."/>
            <person name="Sone E.D."/>
            <person name="Koren S."/>
            <person name="Silverstein K.A.T."/>
            <person name="Beckman K.B."/>
            <person name="Gohl D.M."/>
        </authorList>
    </citation>
    <scope>NUCLEOTIDE SEQUENCE</scope>
    <source>
        <strain evidence="2">Duluth1</strain>
        <tissue evidence="2">Whole animal</tissue>
    </source>
</reference>
<dbReference type="AlphaFoldDB" id="A0A9D4REV0"/>
<evidence type="ECO:0000313" key="2">
    <source>
        <dbReference type="EMBL" id="KAH3864913.1"/>
    </source>
</evidence>
<sequence>MIAKDILKPQKKEITSYTMKNFVLWLAENNQSSLFHSESLFHWLHEGLDILRTAISTRHLHYYMIPERNLLATSDLSNEQQLLWVGTIKVIIEEGPRMLLRLPKFRKTINGYPQPFLWYSKMRTEMNMWQLESFKGRIHCMVTNSMVDETDTILQTCKKRTSEIGIEVLRRMVLKGRSVDDVNVLERMLS</sequence>
<proteinExistence type="predicted"/>